<accession>A0ABX0Y6P2</accession>
<reference evidence="2 3" key="1">
    <citation type="submission" date="2020-03" db="EMBL/GenBank/DDBJ databases">
        <title>WGS of the type strain of Planosporangium spp.</title>
        <authorList>
            <person name="Thawai C."/>
        </authorList>
    </citation>
    <scope>NUCLEOTIDE SEQUENCE [LARGE SCALE GENOMIC DNA]</scope>
    <source>
        <strain evidence="2 3">TBRC 5610</strain>
    </source>
</reference>
<dbReference type="SUPFAM" id="SSF51556">
    <property type="entry name" value="Metallo-dependent hydrolases"/>
    <property type="match status" value="1"/>
</dbReference>
<evidence type="ECO:0000313" key="3">
    <source>
        <dbReference type="Proteomes" id="UP000722989"/>
    </source>
</evidence>
<dbReference type="PANTHER" id="PTHR43383">
    <property type="entry name" value="NODULIN 6"/>
    <property type="match status" value="1"/>
</dbReference>
<dbReference type="InterPro" id="IPR006680">
    <property type="entry name" value="Amidohydro-rel"/>
</dbReference>
<evidence type="ECO:0000259" key="1">
    <source>
        <dbReference type="Pfam" id="PF04909"/>
    </source>
</evidence>
<dbReference type="Proteomes" id="UP000722989">
    <property type="component" value="Unassembled WGS sequence"/>
</dbReference>
<gene>
    <name evidence="2" type="ORF">HC031_30865</name>
</gene>
<feature type="domain" description="Amidohydrolase-related" evidence="1">
    <location>
        <begin position="129"/>
        <end position="363"/>
    </location>
</feature>
<protein>
    <submittedName>
        <fullName evidence="2">Amidohydrolase family protein</fullName>
    </submittedName>
</protein>
<proteinExistence type="predicted"/>
<dbReference type="Gene3D" id="3.20.20.140">
    <property type="entry name" value="Metal-dependent hydrolases"/>
    <property type="match status" value="1"/>
</dbReference>
<sequence>MNRLPLVDAHCHGVATGPVGREDLELWCTEASVPPPVGTSYLDGQLGFALRRWCAPVIGAQPGAPVEVYLERRAAIGAAEASRRLLAACGLGALLVDTGLPDDVDLGDLGAAAGAPAREVVRLERVAERVAATGVSAAGFADAYAEALGTAVTRAVAVKSILAYRYGLDIDPARPGPAEVTAAAGEWLRTPGARLTDPVLLRHLLWCGVDTGLPVQLHTGFGDRDVPLARSDPALLQPFCAAVEPTGTPLVLLHCYPYHRQAGWLALVYPHVYLDVGLTITHLGARADAVLAEFFELAPVGKVLYASDAYLLPELYLIGAAQFRHSFGRLLGGWVDDGALTGADARRVASMVGADNARRLYRLD</sequence>
<dbReference type="Pfam" id="PF04909">
    <property type="entry name" value="Amidohydro_2"/>
    <property type="match status" value="1"/>
</dbReference>
<name>A0ABX0Y6P2_9ACTN</name>
<evidence type="ECO:0000313" key="2">
    <source>
        <dbReference type="EMBL" id="NJC74084.1"/>
    </source>
</evidence>
<dbReference type="InterPro" id="IPR032466">
    <property type="entry name" value="Metal_Hydrolase"/>
</dbReference>
<dbReference type="EMBL" id="JAATVY010000044">
    <property type="protein sequence ID" value="NJC74084.1"/>
    <property type="molecule type" value="Genomic_DNA"/>
</dbReference>
<dbReference type="PANTHER" id="PTHR43383:SF2">
    <property type="entry name" value="AMIDOHYDROLASE 2 FAMILY PROTEIN"/>
    <property type="match status" value="1"/>
</dbReference>
<keyword evidence="3" id="KW-1185">Reference proteome</keyword>
<comment type="caution">
    <text evidence="2">The sequence shown here is derived from an EMBL/GenBank/DDBJ whole genome shotgun (WGS) entry which is preliminary data.</text>
</comment>
<organism evidence="2 3">
    <name type="scientific">Planosporangium thailandense</name>
    <dbReference type="NCBI Taxonomy" id="765197"/>
    <lineage>
        <taxon>Bacteria</taxon>
        <taxon>Bacillati</taxon>
        <taxon>Actinomycetota</taxon>
        <taxon>Actinomycetes</taxon>
        <taxon>Micromonosporales</taxon>
        <taxon>Micromonosporaceae</taxon>
        <taxon>Planosporangium</taxon>
    </lineage>
</organism>